<dbReference type="EMBL" id="SVNY01000005">
    <property type="protein sequence ID" value="MBE6834109.1"/>
    <property type="molecule type" value="Genomic_DNA"/>
</dbReference>
<feature type="transmembrane region" description="Helical" evidence="1">
    <location>
        <begin position="42"/>
        <end position="61"/>
    </location>
</feature>
<organism evidence="2 3">
    <name type="scientific">Faecalispora sporosphaeroides</name>
    <dbReference type="NCBI Taxonomy" id="1549"/>
    <lineage>
        <taxon>Bacteria</taxon>
        <taxon>Bacillati</taxon>
        <taxon>Bacillota</taxon>
        <taxon>Clostridia</taxon>
        <taxon>Eubacteriales</taxon>
        <taxon>Oscillospiraceae</taxon>
        <taxon>Faecalispora</taxon>
    </lineage>
</organism>
<name>A0A928KTQ0_9FIRM</name>
<feature type="transmembrane region" description="Helical" evidence="1">
    <location>
        <begin position="16"/>
        <end position="36"/>
    </location>
</feature>
<dbReference type="RefSeq" id="WP_326840687.1">
    <property type="nucleotide sequence ID" value="NZ_SVNY01000005.1"/>
</dbReference>
<sequence length="88" mass="10076">MFEIFSGGLLLMKVRVIGFFSSVVWTALVLGLLRWMDWIDNQSVAVIVFAVILVTFLDAAWRWLWKRREKNAGLNPRSGNNLLIPALN</sequence>
<evidence type="ECO:0000313" key="3">
    <source>
        <dbReference type="Proteomes" id="UP000754750"/>
    </source>
</evidence>
<keyword evidence="1" id="KW-0812">Transmembrane</keyword>
<keyword evidence="1" id="KW-1133">Transmembrane helix</keyword>
<accession>A0A928KTQ0</accession>
<proteinExistence type="predicted"/>
<protein>
    <submittedName>
        <fullName evidence="2">Uncharacterized protein</fullName>
    </submittedName>
</protein>
<gene>
    <name evidence="2" type="ORF">E7512_11140</name>
</gene>
<dbReference type="AlphaFoldDB" id="A0A928KTQ0"/>
<dbReference type="Proteomes" id="UP000754750">
    <property type="component" value="Unassembled WGS sequence"/>
</dbReference>
<comment type="caution">
    <text evidence="2">The sequence shown here is derived from an EMBL/GenBank/DDBJ whole genome shotgun (WGS) entry which is preliminary data.</text>
</comment>
<evidence type="ECO:0000313" key="2">
    <source>
        <dbReference type="EMBL" id="MBE6834109.1"/>
    </source>
</evidence>
<reference evidence="2" key="1">
    <citation type="submission" date="2019-04" db="EMBL/GenBank/DDBJ databases">
        <title>Evolution of Biomass-Degrading Anaerobic Consortia Revealed by Metagenomics.</title>
        <authorList>
            <person name="Peng X."/>
        </authorList>
    </citation>
    <scope>NUCLEOTIDE SEQUENCE</scope>
    <source>
        <strain evidence="2">SIG551</strain>
    </source>
</reference>
<evidence type="ECO:0000256" key="1">
    <source>
        <dbReference type="SAM" id="Phobius"/>
    </source>
</evidence>
<keyword evidence="1" id="KW-0472">Membrane</keyword>